<dbReference type="STRING" id="1354304.XPG1_1720"/>
<dbReference type="KEGG" id="xpo:XPG1_1720"/>
<keyword evidence="1" id="KW-0472">Membrane</keyword>
<dbReference type="AlphaFoldDB" id="A0A068R5I0"/>
<name>A0A068R5I0_9GAMM</name>
<proteinExistence type="predicted"/>
<evidence type="ECO:0000256" key="1">
    <source>
        <dbReference type="SAM" id="Phobius"/>
    </source>
</evidence>
<dbReference type="RefSeq" id="WP_045958582.1">
    <property type="nucleotide sequence ID" value="NZ_FO704551.1"/>
</dbReference>
<reference evidence="2 3" key="1">
    <citation type="submission" date="2013-07" db="EMBL/GenBank/DDBJ databases">
        <authorList>
            <person name="Genoscope - CEA"/>
        </authorList>
    </citation>
    <scope>NUCLEOTIDE SEQUENCE [LARGE SCALE GENOMIC DNA]</scope>
    <source>
        <strain evidence="2 3">G6</strain>
    </source>
</reference>
<evidence type="ECO:0000313" key="2">
    <source>
        <dbReference type="EMBL" id="CDG21375.1"/>
    </source>
</evidence>
<dbReference type="EMBL" id="FO704551">
    <property type="protein sequence ID" value="CDG21375.1"/>
    <property type="molecule type" value="Genomic_DNA"/>
</dbReference>
<keyword evidence="1" id="KW-0812">Transmembrane</keyword>
<dbReference type="Pfam" id="PF10734">
    <property type="entry name" value="DUF2523"/>
    <property type="match status" value="1"/>
</dbReference>
<dbReference type="HOGENOM" id="CLU_169081_0_0_6"/>
<accession>A0A068R5I0</accession>
<dbReference type="InterPro" id="IPR019670">
    <property type="entry name" value="DUF2523"/>
</dbReference>
<dbReference type="OrthoDB" id="8481647at2"/>
<feature type="transmembrane region" description="Helical" evidence="1">
    <location>
        <begin position="12"/>
        <end position="34"/>
    </location>
</feature>
<feature type="transmembrane region" description="Helical" evidence="1">
    <location>
        <begin position="62"/>
        <end position="83"/>
    </location>
</feature>
<evidence type="ECO:0000313" key="3">
    <source>
        <dbReference type="Proteomes" id="UP000032735"/>
    </source>
</evidence>
<protein>
    <submittedName>
        <fullName evidence="2">Putative phage-related membrane protein</fullName>
    </submittedName>
</protein>
<keyword evidence="3" id="KW-1185">Reference proteome</keyword>
<sequence>MYGILLSALNTALGFVLRTVVIKFVVFGALYFIVKELFSAVVDLLPQSSNIQSLFDLLPDAAWYFINLFQGAFGVSLVVTAWFTRFIIRRIPVIG</sequence>
<organism evidence="2 3">
    <name type="scientific">Xenorhabdus poinarii G6</name>
    <dbReference type="NCBI Taxonomy" id="1354304"/>
    <lineage>
        <taxon>Bacteria</taxon>
        <taxon>Pseudomonadati</taxon>
        <taxon>Pseudomonadota</taxon>
        <taxon>Gammaproteobacteria</taxon>
        <taxon>Enterobacterales</taxon>
        <taxon>Morganellaceae</taxon>
        <taxon>Xenorhabdus</taxon>
    </lineage>
</organism>
<dbReference type="Proteomes" id="UP000032735">
    <property type="component" value="Chromosome"/>
</dbReference>
<keyword evidence="1" id="KW-1133">Transmembrane helix</keyword>
<gene>
    <name evidence="2" type="ORF">XPG1_1720</name>
</gene>